<evidence type="ECO:0000313" key="1">
    <source>
        <dbReference type="EMBL" id="GMQ65295.1"/>
    </source>
</evidence>
<dbReference type="Proteomes" id="UP001374599">
    <property type="component" value="Unassembled WGS sequence"/>
</dbReference>
<protein>
    <submittedName>
        <fullName evidence="1">Response regulator transcription factor</fullName>
    </submittedName>
</protein>
<dbReference type="EMBL" id="BTPU01000111">
    <property type="protein sequence ID" value="GMQ65295.1"/>
    <property type="molecule type" value="Genomic_DNA"/>
</dbReference>
<sequence>MKKIMLVEDDNSLAYGIHIALKSNNYNVIISKTISDGKKMVSNELFDLVILDIDLPDGSGYELCKYIRNRSDVPIIFLTGLNEEINIVTGLDMGADDYITKPFKLSVLISRMNAVFRRIDKKSYTRFISGDIQFYLNEARLTKNNEDISISITEYKLLKLLMENALTIITKEQILSNVWDVNENYVDENTIAVNIKRIRSKIEEDRTKPKYIKTIRGLGYTWDLRCDKQ</sequence>
<name>A0ACB5UR02_9FIRM</name>
<keyword evidence="2" id="KW-1185">Reference proteome</keyword>
<proteinExistence type="predicted"/>
<evidence type="ECO:0000313" key="2">
    <source>
        <dbReference type="Proteomes" id="UP001374599"/>
    </source>
</evidence>
<reference evidence="1" key="1">
    <citation type="submission" date="2023-09" db="EMBL/GenBank/DDBJ databases">
        <title>Vallitalea sediminicola and Vallitalea maricola sp. nov., anaerobic bacteria isolated from marine sediment.</title>
        <authorList>
            <person name="Hirano S."/>
            <person name="Maeda A."/>
            <person name="Terahara T."/>
            <person name="Mori K."/>
            <person name="Hamada M."/>
            <person name="Matsumoto R."/>
            <person name="Kobayashi T."/>
        </authorList>
    </citation>
    <scope>NUCLEOTIDE SEQUENCE</scope>
    <source>
        <strain evidence="1">AN17-2</strain>
    </source>
</reference>
<organism evidence="1 2">
    <name type="scientific">Vallitalea maricola</name>
    <dbReference type="NCBI Taxonomy" id="3074433"/>
    <lineage>
        <taxon>Bacteria</taxon>
        <taxon>Bacillati</taxon>
        <taxon>Bacillota</taxon>
        <taxon>Clostridia</taxon>
        <taxon>Lachnospirales</taxon>
        <taxon>Vallitaleaceae</taxon>
        <taxon>Vallitalea</taxon>
    </lineage>
</organism>
<accession>A0ACB5UR02</accession>
<gene>
    <name evidence="1" type="ORF">AN2V17_45390</name>
</gene>
<comment type="caution">
    <text evidence="1">The sequence shown here is derived from an EMBL/GenBank/DDBJ whole genome shotgun (WGS) entry which is preliminary data.</text>
</comment>